<keyword evidence="7 10" id="KW-0648">Protein biosynthesis</keyword>
<dbReference type="Gene3D" id="3.40.50.620">
    <property type="entry name" value="HUPs"/>
    <property type="match status" value="1"/>
</dbReference>
<dbReference type="InterPro" id="IPR036695">
    <property type="entry name" value="Arg-tRNA-synth_N_sf"/>
</dbReference>
<dbReference type="GO" id="GO:0005524">
    <property type="term" value="F:ATP binding"/>
    <property type="evidence" value="ECO:0007669"/>
    <property type="project" value="UniProtKB-UniRule"/>
</dbReference>
<dbReference type="SUPFAM" id="SSF55190">
    <property type="entry name" value="Arginyl-tRNA synthetase (ArgRS), N-terminal 'additional' domain"/>
    <property type="match status" value="1"/>
</dbReference>
<dbReference type="EMBL" id="SULG01000113">
    <property type="protein sequence ID" value="TLD40290.1"/>
    <property type="molecule type" value="Genomic_DNA"/>
</dbReference>
<dbReference type="Pfam" id="PF03485">
    <property type="entry name" value="Arg_tRNA_synt_N"/>
    <property type="match status" value="1"/>
</dbReference>
<evidence type="ECO:0000259" key="13">
    <source>
        <dbReference type="SMART" id="SM01016"/>
    </source>
</evidence>
<keyword evidence="8 10" id="KW-0030">Aminoacyl-tRNA synthetase</keyword>
<keyword evidence="3 10" id="KW-0963">Cytoplasm</keyword>
<evidence type="ECO:0000256" key="8">
    <source>
        <dbReference type="ARBA" id="ARBA00023146"/>
    </source>
</evidence>
<gene>
    <name evidence="10" type="primary">argS</name>
    <name evidence="14" type="ORF">JETT_3455</name>
</gene>
<dbReference type="InterPro" id="IPR014729">
    <property type="entry name" value="Rossmann-like_a/b/a_fold"/>
</dbReference>
<dbReference type="Proteomes" id="UP000319783">
    <property type="component" value="Unassembled WGS sequence"/>
</dbReference>
<keyword evidence="5 10" id="KW-0547">Nucleotide-binding</keyword>
<feature type="domain" description="Arginyl tRNA synthetase N-terminal" evidence="13">
    <location>
        <begin position="6"/>
        <end position="84"/>
    </location>
</feature>
<comment type="caution">
    <text evidence="14">The sequence shown here is derived from an EMBL/GenBank/DDBJ whole genome shotgun (WGS) entry which is preliminary data.</text>
</comment>
<organism evidence="14 15">
    <name type="scientific">Candidatus Jettenia ecosi</name>
    <dbReference type="NCBI Taxonomy" id="2494326"/>
    <lineage>
        <taxon>Bacteria</taxon>
        <taxon>Pseudomonadati</taxon>
        <taxon>Planctomycetota</taxon>
        <taxon>Candidatus Brocadiia</taxon>
        <taxon>Candidatus Brocadiales</taxon>
        <taxon>Candidatus Brocadiaceae</taxon>
        <taxon>Candidatus Jettenia</taxon>
    </lineage>
</organism>
<dbReference type="SUPFAM" id="SSF52374">
    <property type="entry name" value="Nucleotidylyl transferase"/>
    <property type="match status" value="1"/>
</dbReference>
<comment type="similarity">
    <text evidence="2 10 11">Belongs to the class-I aminoacyl-tRNA synthetase family.</text>
</comment>
<dbReference type="Pfam" id="PF00750">
    <property type="entry name" value="tRNA-synt_1d"/>
    <property type="match status" value="1"/>
</dbReference>
<evidence type="ECO:0000256" key="7">
    <source>
        <dbReference type="ARBA" id="ARBA00022917"/>
    </source>
</evidence>
<comment type="caution">
    <text evidence="10">Lacks conserved residue(s) required for the propagation of feature annotation.</text>
</comment>
<dbReference type="InterPro" id="IPR008909">
    <property type="entry name" value="DALR_anticod-bd"/>
</dbReference>
<evidence type="ECO:0000256" key="10">
    <source>
        <dbReference type="HAMAP-Rule" id="MF_00123"/>
    </source>
</evidence>
<dbReference type="GO" id="GO:0005737">
    <property type="term" value="C:cytoplasm"/>
    <property type="evidence" value="ECO:0007669"/>
    <property type="project" value="UniProtKB-SubCell"/>
</dbReference>
<dbReference type="PANTHER" id="PTHR11956:SF5">
    <property type="entry name" value="ARGININE--TRNA LIGASE, CYTOPLASMIC"/>
    <property type="match status" value="1"/>
</dbReference>
<comment type="catalytic activity">
    <reaction evidence="9 10">
        <text>tRNA(Arg) + L-arginine + ATP = L-arginyl-tRNA(Arg) + AMP + diphosphate</text>
        <dbReference type="Rhea" id="RHEA:20301"/>
        <dbReference type="Rhea" id="RHEA-COMP:9658"/>
        <dbReference type="Rhea" id="RHEA-COMP:9673"/>
        <dbReference type="ChEBI" id="CHEBI:30616"/>
        <dbReference type="ChEBI" id="CHEBI:32682"/>
        <dbReference type="ChEBI" id="CHEBI:33019"/>
        <dbReference type="ChEBI" id="CHEBI:78442"/>
        <dbReference type="ChEBI" id="CHEBI:78513"/>
        <dbReference type="ChEBI" id="CHEBI:456215"/>
        <dbReference type="EC" id="6.1.1.19"/>
    </reaction>
</comment>
<dbReference type="Pfam" id="PF05746">
    <property type="entry name" value="DALR_1"/>
    <property type="match status" value="1"/>
</dbReference>
<protein>
    <recommendedName>
        <fullName evidence="10">Arginine--tRNA ligase</fullName>
        <ecNumber evidence="10">6.1.1.19</ecNumber>
    </recommendedName>
    <alternativeName>
        <fullName evidence="10">Arginyl-tRNA synthetase</fullName>
        <shortName evidence="10">ArgRS</shortName>
    </alternativeName>
</protein>
<dbReference type="GO" id="GO:0004814">
    <property type="term" value="F:arginine-tRNA ligase activity"/>
    <property type="evidence" value="ECO:0007669"/>
    <property type="project" value="UniProtKB-UniRule"/>
</dbReference>
<dbReference type="CDD" id="cd00671">
    <property type="entry name" value="ArgRS_core"/>
    <property type="match status" value="1"/>
</dbReference>
<evidence type="ECO:0000256" key="2">
    <source>
        <dbReference type="ARBA" id="ARBA00005594"/>
    </source>
</evidence>
<evidence type="ECO:0000256" key="3">
    <source>
        <dbReference type="ARBA" id="ARBA00022490"/>
    </source>
</evidence>
<dbReference type="SUPFAM" id="SSF47323">
    <property type="entry name" value="Anticodon-binding domain of a subclass of class I aminoacyl-tRNA synthetases"/>
    <property type="match status" value="1"/>
</dbReference>
<dbReference type="InterPro" id="IPR005148">
    <property type="entry name" value="Arg-tRNA-synth_N"/>
</dbReference>
<dbReference type="Gene3D" id="3.30.1360.70">
    <property type="entry name" value="Arginyl tRNA synthetase N-terminal domain"/>
    <property type="match status" value="1"/>
</dbReference>
<dbReference type="InterPro" id="IPR035684">
    <property type="entry name" value="ArgRS_core"/>
</dbReference>
<dbReference type="PANTHER" id="PTHR11956">
    <property type="entry name" value="ARGINYL-TRNA SYNTHETASE"/>
    <property type="match status" value="1"/>
</dbReference>
<evidence type="ECO:0000313" key="14">
    <source>
        <dbReference type="EMBL" id="TLD40290.1"/>
    </source>
</evidence>
<evidence type="ECO:0000256" key="6">
    <source>
        <dbReference type="ARBA" id="ARBA00022840"/>
    </source>
</evidence>
<name>A0A533QIB9_9BACT</name>
<comment type="subunit">
    <text evidence="10">Monomer.</text>
</comment>
<dbReference type="AlphaFoldDB" id="A0A533QIB9"/>
<sequence>MDYFVKSIASLLKEKTNLQEDEIEKLIEIPPVQKMGDYAFPCYTLSKILKKPPNSVAEELSRTLHPISPIAEIRAIGPYVNFFVDKAIFSKIVLKKVHEEQDLYGSVDVGSGKTVVIDYSSPNIAKHLAVHHLRSALIGNAIYHIYKTLGYNCVGINHLGDWGTQFGQLIVAYKKWGDEGARKVYTVTDLNNLYVRFHQEAAKNPALEDEAREWFKKLEAGDLGAKELWQHFKDISLKEFQKIYDMLEIHFDAFIGESFYNTMVEDTVKRIKEKDLTKVSEEALIVDLEPYNMPPCLLRKKDDATLYATRDIAAAEYRMKTYNFDTMVYVVGSEQKLHFKQVYKVLELMGYDWANRCVHVDFGLMKFKDGKMSTRKGKVILLEDLLIEAIERVRKIIEEKNPSLENKDVVAKEVGIGAVIFADLSTRRTKDVVFEWEAVLNFEGETGPYIQYTHARLCSILRKYGKLVTADINYELLKEDEAFTLIKNLSQFPSTILKAAEFYEPSLISNYLIDVCANLNRFYNTHRVLSDDEEITKARILLVDSTRQVIRNGLSILGIHSPDRM</sequence>
<evidence type="ECO:0000256" key="1">
    <source>
        <dbReference type="ARBA" id="ARBA00004496"/>
    </source>
</evidence>
<comment type="subcellular location">
    <subcellularLocation>
        <location evidence="1 10">Cytoplasm</location>
    </subcellularLocation>
</comment>
<dbReference type="EC" id="6.1.1.19" evidence="10"/>
<dbReference type="GO" id="GO:0006420">
    <property type="term" value="P:arginyl-tRNA aminoacylation"/>
    <property type="evidence" value="ECO:0007669"/>
    <property type="project" value="UniProtKB-UniRule"/>
</dbReference>
<dbReference type="InterPro" id="IPR001278">
    <property type="entry name" value="Arg-tRNA-ligase"/>
</dbReference>
<dbReference type="SMART" id="SM00836">
    <property type="entry name" value="DALR_1"/>
    <property type="match status" value="1"/>
</dbReference>
<dbReference type="FunFam" id="1.10.730.10:FF:000008">
    <property type="entry name" value="Arginine--tRNA ligase"/>
    <property type="match status" value="1"/>
</dbReference>
<evidence type="ECO:0000256" key="11">
    <source>
        <dbReference type="RuleBase" id="RU363038"/>
    </source>
</evidence>
<evidence type="ECO:0000256" key="9">
    <source>
        <dbReference type="ARBA" id="ARBA00049339"/>
    </source>
</evidence>
<keyword evidence="6 10" id="KW-0067">ATP-binding</keyword>
<dbReference type="CDD" id="cd07956">
    <property type="entry name" value="Anticodon_Ia_Arg"/>
    <property type="match status" value="1"/>
</dbReference>
<reference evidence="14 15" key="1">
    <citation type="submission" date="2019-04" db="EMBL/GenBank/DDBJ databases">
        <title>Genome of a novel bacterium Candidatus Jettenia ecosi reconstructed from metagenome of an anammox bioreactor.</title>
        <authorList>
            <person name="Mardanov A.V."/>
            <person name="Beletsky A.V."/>
            <person name="Ravin N.V."/>
            <person name="Botchkova E.A."/>
            <person name="Litti Y.V."/>
            <person name="Nozhevnikova A.N."/>
        </authorList>
    </citation>
    <scope>NUCLEOTIDE SEQUENCE [LARGE SCALE GENOMIC DNA]</scope>
    <source>
        <strain evidence="14">J2</strain>
    </source>
</reference>
<dbReference type="FunFam" id="3.40.50.620:FF:000116">
    <property type="entry name" value="Arginine--tRNA ligase"/>
    <property type="match status" value="1"/>
</dbReference>
<dbReference type="NCBIfam" id="TIGR00456">
    <property type="entry name" value="argS"/>
    <property type="match status" value="1"/>
</dbReference>
<proteinExistence type="inferred from homology"/>
<dbReference type="HAMAP" id="MF_00123">
    <property type="entry name" value="Arg_tRNA_synth"/>
    <property type="match status" value="1"/>
</dbReference>
<dbReference type="InterPro" id="IPR009080">
    <property type="entry name" value="tRNAsynth_Ia_anticodon-bd"/>
</dbReference>
<accession>A0A533QIB9</accession>
<evidence type="ECO:0000259" key="12">
    <source>
        <dbReference type="SMART" id="SM00836"/>
    </source>
</evidence>
<dbReference type="Gene3D" id="1.10.730.10">
    <property type="entry name" value="Isoleucyl-tRNA Synthetase, Domain 1"/>
    <property type="match status" value="1"/>
</dbReference>
<feature type="domain" description="DALR anticodon binding" evidence="12">
    <location>
        <begin position="450"/>
        <end position="565"/>
    </location>
</feature>
<evidence type="ECO:0000313" key="15">
    <source>
        <dbReference type="Proteomes" id="UP000319783"/>
    </source>
</evidence>
<keyword evidence="4 10" id="KW-0436">Ligase</keyword>
<dbReference type="PRINTS" id="PR01038">
    <property type="entry name" value="TRNASYNTHARG"/>
</dbReference>
<evidence type="ECO:0000256" key="5">
    <source>
        <dbReference type="ARBA" id="ARBA00022741"/>
    </source>
</evidence>
<evidence type="ECO:0000256" key="4">
    <source>
        <dbReference type="ARBA" id="ARBA00022598"/>
    </source>
</evidence>
<dbReference type="SMART" id="SM01016">
    <property type="entry name" value="Arg_tRNA_synt_N"/>
    <property type="match status" value="1"/>
</dbReference>